<name>A0A396Z1N8_9LEPT</name>
<comment type="caution">
    <text evidence="1">The sequence shown here is derived from an EMBL/GenBank/DDBJ whole genome shotgun (WGS) entry which is preliminary data.</text>
</comment>
<gene>
    <name evidence="1" type="ORF">DLM75_16490</name>
</gene>
<proteinExistence type="predicted"/>
<evidence type="ECO:0000313" key="1">
    <source>
        <dbReference type="EMBL" id="RHX89421.1"/>
    </source>
</evidence>
<dbReference type="EMBL" id="QHCT01000004">
    <property type="protein sequence ID" value="RHX89421.1"/>
    <property type="molecule type" value="Genomic_DNA"/>
</dbReference>
<sequence>MSEILIIFTLLILSPLELKLISERINARTGVSYGKSEFLFENTKGGFSLIENKMSELKGNEPSRDCIINLSKEEGGFYGKPVPNSPKNLGETEGLTHGALADLCKKASLKNK</sequence>
<reference evidence="2" key="1">
    <citation type="submission" date="2018-05" db="EMBL/GenBank/DDBJ databases">
        <title>Leptospira yasudae sp. nov. and Leptospira stimsonii sp. nov., two pathogenic species of the genus Leptospira isolated from environmental sources.</title>
        <authorList>
            <person name="Casanovas-Massana A."/>
            <person name="Hamond C."/>
            <person name="Santos L.A."/>
            <person name="Hacker K.P."/>
            <person name="Balassiano I."/>
            <person name="Medeiros M.A."/>
            <person name="Reis M.G."/>
            <person name="Ko A.I."/>
            <person name="Wunder E.A."/>
        </authorList>
    </citation>
    <scope>NUCLEOTIDE SEQUENCE [LARGE SCALE GENOMIC DNA]</scope>
    <source>
        <strain evidence="2">Yale</strain>
    </source>
</reference>
<dbReference type="Proteomes" id="UP000265798">
    <property type="component" value="Unassembled WGS sequence"/>
</dbReference>
<dbReference type="AlphaFoldDB" id="A0A396Z1N8"/>
<dbReference type="OrthoDB" id="342225at2"/>
<organism evidence="1 2">
    <name type="scientific">Leptospira stimsonii</name>
    <dbReference type="NCBI Taxonomy" id="2202203"/>
    <lineage>
        <taxon>Bacteria</taxon>
        <taxon>Pseudomonadati</taxon>
        <taxon>Spirochaetota</taxon>
        <taxon>Spirochaetia</taxon>
        <taxon>Leptospirales</taxon>
        <taxon>Leptospiraceae</taxon>
        <taxon>Leptospira</taxon>
    </lineage>
</organism>
<dbReference type="RefSeq" id="WP_118969580.1">
    <property type="nucleotide sequence ID" value="NZ_QHCT01000004.1"/>
</dbReference>
<protein>
    <submittedName>
        <fullName evidence="1">Uncharacterized protein</fullName>
    </submittedName>
</protein>
<evidence type="ECO:0000313" key="2">
    <source>
        <dbReference type="Proteomes" id="UP000265798"/>
    </source>
</evidence>
<accession>A0A396Z1N8</accession>